<organism evidence="1 2">
    <name type="scientific">Amycolatopsis acididurans</name>
    <dbReference type="NCBI Taxonomy" id="2724524"/>
    <lineage>
        <taxon>Bacteria</taxon>
        <taxon>Bacillati</taxon>
        <taxon>Actinomycetota</taxon>
        <taxon>Actinomycetes</taxon>
        <taxon>Pseudonocardiales</taxon>
        <taxon>Pseudonocardiaceae</taxon>
        <taxon>Amycolatopsis</taxon>
    </lineage>
</organism>
<accession>A0ABX1J6J3</accession>
<proteinExistence type="predicted"/>
<comment type="caution">
    <text evidence="1">The sequence shown here is derived from an EMBL/GenBank/DDBJ whole genome shotgun (WGS) entry which is preliminary data.</text>
</comment>
<name>A0ABX1J6J3_9PSEU</name>
<dbReference type="InterPro" id="IPR045825">
    <property type="entry name" value="RamS"/>
</dbReference>
<evidence type="ECO:0000313" key="2">
    <source>
        <dbReference type="Proteomes" id="UP000715441"/>
    </source>
</evidence>
<dbReference type="NCBIfam" id="NF033212">
    <property type="entry name" value="SapB_AmfS_lanti"/>
    <property type="match status" value="1"/>
</dbReference>
<dbReference type="Pfam" id="PF19402">
    <property type="entry name" value="RamS"/>
    <property type="match status" value="1"/>
</dbReference>
<evidence type="ECO:0000313" key="1">
    <source>
        <dbReference type="EMBL" id="NKQ55407.1"/>
    </source>
</evidence>
<gene>
    <name evidence="1" type="ORF">HFP15_21215</name>
</gene>
<dbReference type="Proteomes" id="UP000715441">
    <property type="component" value="Unassembled WGS sequence"/>
</dbReference>
<reference evidence="1 2" key="1">
    <citation type="submission" date="2020-04" db="EMBL/GenBank/DDBJ databases">
        <title>Novel species.</title>
        <authorList>
            <person name="Teo W.F.A."/>
            <person name="Lipun K."/>
            <person name="Srisuk N."/>
            <person name="Duangmal K."/>
        </authorList>
    </citation>
    <scope>NUCLEOTIDE SEQUENCE [LARGE SCALE GENOMIC DNA]</scope>
    <source>
        <strain evidence="1 2">K13G38</strain>
    </source>
</reference>
<keyword evidence="2" id="KW-1185">Reference proteome</keyword>
<protein>
    <submittedName>
        <fullName evidence="1">SapB/AmfS family lantipeptide</fullName>
    </submittedName>
</protein>
<dbReference type="EMBL" id="JAAXLS010000014">
    <property type="protein sequence ID" value="NKQ55407.1"/>
    <property type="molecule type" value="Genomic_DNA"/>
</dbReference>
<dbReference type="NCBIfam" id="NF038159">
    <property type="entry name" value="lanthi_III_b"/>
    <property type="match status" value="1"/>
</dbReference>
<sequence length="48" mass="4936">MDLVLDLQAMEAPEAMEGHGGHGHGCPISNLSLLAACAHSTLSLLGCY</sequence>
<dbReference type="RefSeq" id="WP_168518297.1">
    <property type="nucleotide sequence ID" value="NZ_JAAXLS010000014.1"/>
</dbReference>